<evidence type="ECO:0000256" key="2">
    <source>
        <dbReference type="ARBA" id="ARBA00004651"/>
    </source>
</evidence>
<dbReference type="SUPFAM" id="SSF103190">
    <property type="entry name" value="Sensory domain-like"/>
    <property type="match status" value="1"/>
</dbReference>
<evidence type="ECO:0000256" key="9">
    <source>
        <dbReference type="ARBA" id="ARBA00022989"/>
    </source>
</evidence>
<keyword evidence="11 12" id="KW-0472">Membrane</keyword>
<dbReference type="SMART" id="SM00304">
    <property type="entry name" value="HAMP"/>
    <property type="match status" value="1"/>
</dbReference>
<dbReference type="PRINTS" id="PR00344">
    <property type="entry name" value="BCTRLSENSOR"/>
</dbReference>
<dbReference type="SMART" id="SM00387">
    <property type="entry name" value="HATPase_c"/>
    <property type="match status" value="1"/>
</dbReference>
<dbReference type="Gene3D" id="3.30.565.10">
    <property type="entry name" value="Histidine kinase-like ATPase, C-terminal domain"/>
    <property type="match status" value="1"/>
</dbReference>
<organism evidence="15">
    <name type="scientific">freshwater metagenome</name>
    <dbReference type="NCBI Taxonomy" id="449393"/>
    <lineage>
        <taxon>unclassified sequences</taxon>
        <taxon>metagenomes</taxon>
        <taxon>ecological metagenomes</taxon>
    </lineage>
</organism>
<dbReference type="InterPro" id="IPR004358">
    <property type="entry name" value="Sig_transdc_His_kin-like_C"/>
</dbReference>
<keyword evidence="5" id="KW-0597">Phosphoprotein</keyword>
<dbReference type="InterPro" id="IPR036890">
    <property type="entry name" value="HATPase_C_sf"/>
</dbReference>
<dbReference type="InterPro" id="IPR005467">
    <property type="entry name" value="His_kinase_dom"/>
</dbReference>
<dbReference type="Gene3D" id="3.30.450.20">
    <property type="entry name" value="PAS domain"/>
    <property type="match status" value="1"/>
</dbReference>
<dbReference type="SUPFAM" id="SSF55874">
    <property type="entry name" value="ATPase domain of HSP90 chaperone/DNA topoisomerase II/histidine kinase"/>
    <property type="match status" value="1"/>
</dbReference>
<evidence type="ECO:0000256" key="1">
    <source>
        <dbReference type="ARBA" id="ARBA00000085"/>
    </source>
</evidence>
<dbReference type="SUPFAM" id="SSF158472">
    <property type="entry name" value="HAMP domain-like"/>
    <property type="match status" value="1"/>
</dbReference>
<feature type="transmembrane region" description="Helical" evidence="12">
    <location>
        <begin position="6"/>
        <end position="28"/>
    </location>
</feature>
<feature type="domain" description="HAMP" evidence="14">
    <location>
        <begin position="188"/>
        <end position="241"/>
    </location>
</feature>
<keyword evidence="6" id="KW-0808">Transferase</keyword>
<protein>
    <recommendedName>
        <fullName evidence="3">histidine kinase</fullName>
        <ecNumber evidence="3">2.7.13.3</ecNumber>
    </recommendedName>
</protein>
<reference evidence="15" key="1">
    <citation type="submission" date="2020-05" db="EMBL/GenBank/DDBJ databases">
        <authorList>
            <person name="Chiriac C."/>
            <person name="Salcher M."/>
            <person name="Ghai R."/>
            <person name="Kavagutti S V."/>
        </authorList>
    </citation>
    <scope>NUCLEOTIDE SEQUENCE</scope>
</reference>
<name>A0A6J7L698_9ZZZZ</name>
<feature type="transmembrane region" description="Helical" evidence="12">
    <location>
        <begin position="131"/>
        <end position="152"/>
    </location>
</feature>
<comment type="subcellular location">
    <subcellularLocation>
        <location evidence="2">Cell membrane</location>
        <topology evidence="2">Multi-pass membrane protein</topology>
    </subcellularLocation>
</comment>
<evidence type="ECO:0000256" key="11">
    <source>
        <dbReference type="ARBA" id="ARBA00023136"/>
    </source>
</evidence>
<evidence type="ECO:0000259" key="14">
    <source>
        <dbReference type="PROSITE" id="PS50885"/>
    </source>
</evidence>
<keyword evidence="9 12" id="KW-1133">Transmembrane helix</keyword>
<keyword evidence="8" id="KW-0418">Kinase</keyword>
<evidence type="ECO:0000256" key="6">
    <source>
        <dbReference type="ARBA" id="ARBA00022679"/>
    </source>
</evidence>
<evidence type="ECO:0000256" key="5">
    <source>
        <dbReference type="ARBA" id="ARBA00022553"/>
    </source>
</evidence>
<evidence type="ECO:0000256" key="7">
    <source>
        <dbReference type="ARBA" id="ARBA00022692"/>
    </source>
</evidence>
<dbReference type="InterPro" id="IPR029151">
    <property type="entry name" value="Sensor-like_sf"/>
</dbReference>
<feature type="domain" description="Histidine kinase" evidence="13">
    <location>
        <begin position="249"/>
        <end position="459"/>
    </location>
</feature>
<dbReference type="Gene3D" id="1.10.287.130">
    <property type="match status" value="1"/>
</dbReference>
<dbReference type="InterPro" id="IPR003660">
    <property type="entry name" value="HAMP_dom"/>
</dbReference>
<dbReference type="InterPro" id="IPR003661">
    <property type="entry name" value="HisK_dim/P_dom"/>
</dbReference>
<keyword evidence="4" id="KW-1003">Cell membrane</keyword>
<dbReference type="PROSITE" id="PS50885">
    <property type="entry name" value="HAMP"/>
    <property type="match status" value="1"/>
</dbReference>
<gene>
    <name evidence="15" type="ORF">UFOPK3789_01447</name>
</gene>
<evidence type="ECO:0000259" key="13">
    <source>
        <dbReference type="PROSITE" id="PS50109"/>
    </source>
</evidence>
<dbReference type="PANTHER" id="PTHR45436">
    <property type="entry name" value="SENSOR HISTIDINE KINASE YKOH"/>
    <property type="match status" value="1"/>
</dbReference>
<dbReference type="Pfam" id="PF00672">
    <property type="entry name" value="HAMP"/>
    <property type="match status" value="1"/>
</dbReference>
<evidence type="ECO:0000256" key="3">
    <source>
        <dbReference type="ARBA" id="ARBA00012438"/>
    </source>
</evidence>
<evidence type="ECO:0000256" key="4">
    <source>
        <dbReference type="ARBA" id="ARBA00022475"/>
    </source>
</evidence>
<dbReference type="Pfam" id="PF00512">
    <property type="entry name" value="HisKA"/>
    <property type="match status" value="1"/>
</dbReference>
<feature type="transmembrane region" description="Helical" evidence="12">
    <location>
        <begin position="164"/>
        <end position="184"/>
    </location>
</feature>
<dbReference type="PROSITE" id="PS50109">
    <property type="entry name" value="HIS_KIN"/>
    <property type="match status" value="1"/>
</dbReference>
<proteinExistence type="predicted"/>
<sequence>MRRRLLFGYLTITILVLIILEIPLGFAYSNSEQRRLLSDVQHDALALSIRLHESVESNQEAALQKIVRDYALSVGGRVVVVGPAGALVADSSPLPGSTSSRSFADRPEFIKALGGREANGTRFSNTLGRDLLYVAVPLVSNGAVIGAVRLSFETSYVNNRIQRVWIGLGALAVAILALVFLVSLRLAKIVTQPVSALESAAKQLGTGDLTARAEVPKSPAELRLLAASFNTTAARLESLVESQRAFVADASHQLRTPLQAMRLRLENLEHDVADGMPADSRDLEGSLAEVARMSRLVDGLLILARAEQQLSAPIQTDVAELVAGRIDAWSAFADDQGVNITSTVALGLNACITSGNLEQALDNLLSNAIEASPSGEAVVISSSTNESGNVLLTVSDSGGGMTPEQIDRAFDRFWRPAGAGSGGSGLGLAIVRGLIEADGGSVELKPSGSDGLEVVMVLK</sequence>
<comment type="catalytic activity">
    <reaction evidence="1">
        <text>ATP + protein L-histidine = ADP + protein N-phospho-L-histidine.</text>
        <dbReference type="EC" id="2.7.13.3"/>
    </reaction>
</comment>
<evidence type="ECO:0000256" key="8">
    <source>
        <dbReference type="ARBA" id="ARBA00022777"/>
    </source>
</evidence>
<dbReference type="EMBL" id="CAFBNL010000146">
    <property type="protein sequence ID" value="CAB4963571.1"/>
    <property type="molecule type" value="Genomic_DNA"/>
</dbReference>
<dbReference type="CDD" id="cd00082">
    <property type="entry name" value="HisKA"/>
    <property type="match status" value="1"/>
</dbReference>
<evidence type="ECO:0000313" key="15">
    <source>
        <dbReference type="EMBL" id="CAB4963571.1"/>
    </source>
</evidence>
<dbReference type="GO" id="GO:0000155">
    <property type="term" value="F:phosphorelay sensor kinase activity"/>
    <property type="evidence" value="ECO:0007669"/>
    <property type="project" value="InterPro"/>
</dbReference>
<dbReference type="GO" id="GO:0005886">
    <property type="term" value="C:plasma membrane"/>
    <property type="evidence" value="ECO:0007669"/>
    <property type="project" value="UniProtKB-SubCell"/>
</dbReference>
<keyword evidence="10" id="KW-0902">Two-component regulatory system</keyword>
<dbReference type="Pfam" id="PF02518">
    <property type="entry name" value="HATPase_c"/>
    <property type="match status" value="1"/>
</dbReference>
<dbReference type="SUPFAM" id="SSF47384">
    <property type="entry name" value="Homodimeric domain of signal transducing histidine kinase"/>
    <property type="match status" value="1"/>
</dbReference>
<dbReference type="EC" id="2.7.13.3" evidence="3"/>
<dbReference type="SMART" id="SM00388">
    <property type="entry name" value="HisKA"/>
    <property type="match status" value="1"/>
</dbReference>
<keyword evidence="7 12" id="KW-0812">Transmembrane</keyword>
<dbReference type="Gene3D" id="6.10.340.10">
    <property type="match status" value="1"/>
</dbReference>
<accession>A0A6J7L698</accession>
<dbReference type="InterPro" id="IPR003594">
    <property type="entry name" value="HATPase_dom"/>
</dbReference>
<evidence type="ECO:0000256" key="12">
    <source>
        <dbReference type="SAM" id="Phobius"/>
    </source>
</evidence>
<dbReference type="InterPro" id="IPR050428">
    <property type="entry name" value="TCS_sensor_his_kinase"/>
</dbReference>
<dbReference type="CDD" id="cd06225">
    <property type="entry name" value="HAMP"/>
    <property type="match status" value="1"/>
</dbReference>
<dbReference type="AlphaFoldDB" id="A0A6J7L698"/>
<evidence type="ECO:0000256" key="10">
    <source>
        <dbReference type="ARBA" id="ARBA00023012"/>
    </source>
</evidence>
<dbReference type="PANTHER" id="PTHR45436:SF5">
    <property type="entry name" value="SENSOR HISTIDINE KINASE TRCS"/>
    <property type="match status" value="1"/>
</dbReference>
<dbReference type="InterPro" id="IPR036097">
    <property type="entry name" value="HisK_dim/P_sf"/>
</dbReference>